<gene>
    <name evidence="1" type="ORF">EDC61_104114</name>
</gene>
<comment type="caution">
    <text evidence="1">The sequence shown here is derived from an EMBL/GenBank/DDBJ whole genome shotgun (WGS) entry which is preliminary data.</text>
</comment>
<evidence type="ECO:0000313" key="2">
    <source>
        <dbReference type="Proteomes" id="UP000295135"/>
    </source>
</evidence>
<reference evidence="1 2" key="1">
    <citation type="submission" date="2019-03" db="EMBL/GenBank/DDBJ databases">
        <title>Genomic Encyclopedia of Type Strains, Phase IV (KMG-IV): sequencing the most valuable type-strain genomes for metagenomic binning, comparative biology and taxonomic classification.</title>
        <authorList>
            <person name="Goeker M."/>
        </authorList>
    </citation>
    <scope>NUCLEOTIDE SEQUENCE [LARGE SCALE GENOMIC DNA]</scope>
    <source>
        <strain evidence="1 2">DSM 103923</strain>
    </source>
</reference>
<dbReference type="Gene3D" id="3.40.50.12370">
    <property type="match status" value="1"/>
</dbReference>
<dbReference type="EMBL" id="SLZY01000004">
    <property type="protein sequence ID" value="TCS72700.1"/>
    <property type="molecule type" value="Genomic_DNA"/>
</dbReference>
<evidence type="ECO:0000313" key="1">
    <source>
        <dbReference type="EMBL" id="TCS72700.1"/>
    </source>
</evidence>
<keyword evidence="2" id="KW-1185">Reference proteome</keyword>
<evidence type="ECO:0008006" key="3">
    <source>
        <dbReference type="Google" id="ProtNLM"/>
    </source>
</evidence>
<sequence>MVRTESESSIYQAVPVAMQSSAPVSAAPRRAKPGVALLVIDGKRLEKALLPSAVQICRQLSQRLDILMTSPPQEPLHLLGRFLQLLERAGIDYRLTQAEGDLAEEAMRYVQRHRQISMVLIGADRKPSAELDMASQQLRDLGYPVGMLVA</sequence>
<dbReference type="Proteomes" id="UP000295135">
    <property type="component" value="Unassembled WGS sequence"/>
</dbReference>
<proteinExistence type="predicted"/>
<dbReference type="RefSeq" id="WP_126462612.1">
    <property type="nucleotide sequence ID" value="NZ_AP018721.1"/>
</dbReference>
<dbReference type="AlphaFoldDB" id="A0A4R3JWX0"/>
<dbReference type="SUPFAM" id="SSF52402">
    <property type="entry name" value="Adenine nucleotide alpha hydrolases-like"/>
    <property type="match status" value="1"/>
</dbReference>
<protein>
    <recommendedName>
        <fullName evidence="3">Universal stress protein family protein</fullName>
    </recommendedName>
</protein>
<accession>A0A4R3JWX0</accession>
<organism evidence="1 2">
    <name type="scientific">Sulfuritortus calidifontis</name>
    <dbReference type="NCBI Taxonomy" id="1914471"/>
    <lineage>
        <taxon>Bacteria</taxon>
        <taxon>Pseudomonadati</taxon>
        <taxon>Pseudomonadota</taxon>
        <taxon>Betaproteobacteria</taxon>
        <taxon>Nitrosomonadales</taxon>
        <taxon>Thiobacillaceae</taxon>
        <taxon>Sulfuritortus</taxon>
    </lineage>
</organism>
<name>A0A4R3JWX0_9PROT</name>